<keyword evidence="1" id="KW-0812">Transmembrane</keyword>
<proteinExistence type="predicted"/>
<reference evidence="2 3" key="1">
    <citation type="journal article" date="2020" name="Int. J. Syst. Evol. Microbiol.">
        <title>Ureaplasma miroungigenitalium sp. nov. isolated from northern elephant seals (Mirounga angustirostris) and Ureaplasma zalophigenitalium sp. nov. isolated from California sea lions (Zalophus californianus).</title>
        <authorList>
            <person name="Volokhov D.V."/>
            <person name="Gulland F.M."/>
            <person name="Gao Y."/>
            <person name="Chizhikov V.E."/>
        </authorList>
    </citation>
    <scope>NUCLEOTIDE SEQUENCE [LARGE SCALE GENOMIC DNA]</scope>
    <source>
        <strain evidence="2 3">CSL7644-GEN</strain>
    </source>
</reference>
<dbReference type="RefSeq" id="WP_263817916.1">
    <property type="nucleotide sequence ID" value="NZ_JAOXHJ010000003.1"/>
</dbReference>
<keyword evidence="3" id="KW-1185">Reference proteome</keyword>
<feature type="transmembrane region" description="Helical" evidence="1">
    <location>
        <begin position="21"/>
        <end position="43"/>
    </location>
</feature>
<evidence type="ECO:0008006" key="4">
    <source>
        <dbReference type="Google" id="ProtNLM"/>
    </source>
</evidence>
<evidence type="ECO:0000313" key="2">
    <source>
        <dbReference type="EMBL" id="MCV3754112.1"/>
    </source>
</evidence>
<dbReference type="Proteomes" id="UP001207252">
    <property type="component" value="Unassembled WGS sequence"/>
</dbReference>
<gene>
    <name evidence="2" type="ORF">OF365_01870</name>
</gene>
<keyword evidence="1" id="KW-0472">Membrane</keyword>
<feature type="transmembrane region" description="Helical" evidence="1">
    <location>
        <begin position="108"/>
        <end position="130"/>
    </location>
</feature>
<comment type="caution">
    <text evidence="2">The sequence shown here is derived from an EMBL/GenBank/DDBJ whole genome shotgun (WGS) entry which is preliminary data.</text>
</comment>
<dbReference type="EMBL" id="JAOXHJ010000003">
    <property type="protein sequence ID" value="MCV3754112.1"/>
    <property type="molecule type" value="Genomic_DNA"/>
</dbReference>
<protein>
    <recommendedName>
        <fullName evidence="4">DUF4064 domain-containing protein</fullName>
    </recommendedName>
</protein>
<evidence type="ECO:0000256" key="1">
    <source>
        <dbReference type="SAM" id="Phobius"/>
    </source>
</evidence>
<accession>A0ABT3BPC5</accession>
<organism evidence="2 3">
    <name type="scientific">Ureaplasma zalophigenitalium</name>
    <dbReference type="NCBI Taxonomy" id="907723"/>
    <lineage>
        <taxon>Bacteria</taxon>
        <taxon>Bacillati</taxon>
        <taxon>Mycoplasmatota</taxon>
        <taxon>Mycoplasmoidales</taxon>
        <taxon>Mycoplasmoidaceae</taxon>
        <taxon>Ureaplasma</taxon>
    </lineage>
</organism>
<feature type="transmembrane region" description="Helical" evidence="1">
    <location>
        <begin position="72"/>
        <end position="96"/>
    </location>
</feature>
<evidence type="ECO:0000313" key="3">
    <source>
        <dbReference type="Proteomes" id="UP001207252"/>
    </source>
</evidence>
<name>A0ABT3BPC5_9BACT</name>
<keyword evidence="1" id="KW-1133">Transmembrane helix</keyword>
<sequence length="143" mass="16340">METQIYQKTSSEYINKLKKTRLVGLLSIVQVVFVVLAIIMIIIGSTKQVETLYTNPSIYGSYVQSISEYSKYLAAFGGLLGIGLIFGFVVDILYMVMISKLKVDKFKLWIILLIVGFCVMPLLHFIAWIYTLVELKDMINKRK</sequence>